<dbReference type="AlphaFoldDB" id="A0A3D8M3C6"/>
<reference evidence="2" key="1">
    <citation type="submission" date="2018-08" db="EMBL/GenBank/DDBJ databases">
        <authorList>
            <person name="Zhang J."/>
            <person name="Du Z.-J."/>
        </authorList>
    </citation>
    <scope>NUCLEOTIDE SEQUENCE [LARGE SCALE GENOMIC DNA]</scope>
    <source>
        <strain evidence="2">KCTC 52655</strain>
    </source>
</reference>
<comment type="caution">
    <text evidence="1">The sequence shown here is derived from an EMBL/GenBank/DDBJ whole genome shotgun (WGS) entry which is preliminary data.</text>
</comment>
<dbReference type="OrthoDB" id="6387091at2"/>
<evidence type="ECO:0000313" key="1">
    <source>
        <dbReference type="EMBL" id="RDV24034.1"/>
    </source>
</evidence>
<organism evidence="1 2">
    <name type="scientific">Alteromonas aestuariivivens</name>
    <dbReference type="NCBI Taxonomy" id="1938339"/>
    <lineage>
        <taxon>Bacteria</taxon>
        <taxon>Pseudomonadati</taxon>
        <taxon>Pseudomonadota</taxon>
        <taxon>Gammaproteobacteria</taxon>
        <taxon>Alteromonadales</taxon>
        <taxon>Alteromonadaceae</taxon>
        <taxon>Alteromonas/Salinimonas group</taxon>
        <taxon>Alteromonas</taxon>
    </lineage>
</organism>
<gene>
    <name evidence="1" type="ORF">DXV75_15830</name>
</gene>
<evidence type="ECO:0000313" key="2">
    <source>
        <dbReference type="Proteomes" id="UP000256561"/>
    </source>
</evidence>
<dbReference type="Proteomes" id="UP000256561">
    <property type="component" value="Unassembled WGS sequence"/>
</dbReference>
<proteinExistence type="predicted"/>
<name>A0A3D8M3C6_9ALTE</name>
<dbReference type="RefSeq" id="WP_115594405.1">
    <property type="nucleotide sequence ID" value="NZ_QRHA01000015.1"/>
</dbReference>
<sequence length="119" mass="13860">MQISNIPQSIQPYVHNRILQPFVWQDIEWRVPYYQVYAKLENPVSDRVIYYKQQKIAVLELGRYEVPLFDPCHGGIVEMPAHAVVLSICKGNRFGLFAYPAQALLPLVFEPWGESEKIR</sequence>
<dbReference type="EMBL" id="QRHA01000015">
    <property type="protein sequence ID" value="RDV24034.1"/>
    <property type="molecule type" value="Genomic_DNA"/>
</dbReference>
<keyword evidence="2" id="KW-1185">Reference proteome</keyword>
<protein>
    <submittedName>
        <fullName evidence="1">Uncharacterized protein</fullName>
    </submittedName>
</protein>
<accession>A0A3D8M3C6</accession>